<dbReference type="PROSITE" id="PS50850">
    <property type="entry name" value="MFS"/>
    <property type="match status" value="1"/>
</dbReference>
<dbReference type="RefSeq" id="WP_066398386.1">
    <property type="nucleotide sequence ID" value="NZ_CP015378.1"/>
</dbReference>
<dbReference type="InterPro" id="IPR020846">
    <property type="entry name" value="MFS_dom"/>
</dbReference>
<evidence type="ECO:0000256" key="4">
    <source>
        <dbReference type="ARBA" id="ARBA00022692"/>
    </source>
</evidence>
<dbReference type="InterPro" id="IPR001958">
    <property type="entry name" value="Tet-R_TetA/multi-R_MdtG-like"/>
</dbReference>
<evidence type="ECO:0000256" key="5">
    <source>
        <dbReference type="ARBA" id="ARBA00022989"/>
    </source>
</evidence>
<organism evidence="9 10">
    <name type="scientific">Fictibacillus phosphorivorans</name>
    <dbReference type="NCBI Taxonomy" id="1221500"/>
    <lineage>
        <taxon>Bacteria</taxon>
        <taxon>Bacillati</taxon>
        <taxon>Bacillota</taxon>
        <taxon>Bacilli</taxon>
        <taxon>Bacillales</taxon>
        <taxon>Fictibacillaceae</taxon>
        <taxon>Fictibacillus</taxon>
    </lineage>
</organism>
<sequence length="390" mass="41898">MNKRVYLLTIVSFVVGMVELIIGGILDLIADDLGVSLGKAGFLITIFSLVFAIAAPILLTMTAHIERKRLTIISLFVFLIGNALVIVSQTYSMLLIARILSAVSGSLLVVLCVTMASNIVEEKYRARAIGVVFMGISASLVLGIPVGLMLGNAFGWRAPFILITALTVLSILGVHFFMNTLAPKPAIPIKEQLRTLKNRRILFAQITSFLFLAGHLTLYGYLTPFLKMALGLNGTWVSIVYLIFGVAAVFGGGIGGMLADKFGTKPTIIGVIIVFAVSIFMIPYTTFAFPLFLVVMVIWSMLSWAITPAMQSYLIESSPETSDIQQSLNNSALHFGIAFGSMIGGIVIENASVENNATVGGLLIILALGTAVLSMTKKARRTEESAHTIS</sequence>
<feature type="transmembrane region" description="Helical" evidence="7">
    <location>
        <begin position="201"/>
        <end position="222"/>
    </location>
</feature>
<dbReference type="GO" id="GO:0005886">
    <property type="term" value="C:plasma membrane"/>
    <property type="evidence" value="ECO:0007669"/>
    <property type="project" value="UniProtKB-SubCell"/>
</dbReference>
<feature type="transmembrane region" description="Helical" evidence="7">
    <location>
        <begin position="160"/>
        <end position="181"/>
    </location>
</feature>
<evidence type="ECO:0000313" key="10">
    <source>
        <dbReference type="Proteomes" id="UP000076623"/>
    </source>
</evidence>
<dbReference type="CDD" id="cd17324">
    <property type="entry name" value="MFS_NepI_like"/>
    <property type="match status" value="1"/>
</dbReference>
<dbReference type="PANTHER" id="PTHR43124">
    <property type="entry name" value="PURINE EFFLUX PUMP PBUE"/>
    <property type="match status" value="1"/>
</dbReference>
<feature type="transmembrane region" description="Helical" evidence="7">
    <location>
        <begin position="331"/>
        <end position="351"/>
    </location>
</feature>
<keyword evidence="5 7" id="KW-1133">Transmembrane helix</keyword>
<feature type="transmembrane region" description="Helical" evidence="7">
    <location>
        <begin position="357"/>
        <end position="375"/>
    </location>
</feature>
<dbReference type="Gene3D" id="1.20.1250.20">
    <property type="entry name" value="MFS general substrate transporter like domains"/>
    <property type="match status" value="2"/>
</dbReference>
<dbReference type="PANTHER" id="PTHR43124:SF10">
    <property type="entry name" value="PURINE EFFLUX PUMP PBUE"/>
    <property type="match status" value="1"/>
</dbReference>
<feature type="transmembrane region" description="Helical" evidence="7">
    <location>
        <begin position="267"/>
        <end position="285"/>
    </location>
</feature>
<feature type="domain" description="Major facilitator superfamily (MFS) profile" evidence="8">
    <location>
        <begin position="4"/>
        <end position="378"/>
    </location>
</feature>
<name>A0A160IQK5_9BACL</name>
<feature type="transmembrane region" description="Helical" evidence="7">
    <location>
        <begin position="95"/>
        <end position="116"/>
    </location>
</feature>
<evidence type="ECO:0000256" key="6">
    <source>
        <dbReference type="ARBA" id="ARBA00023136"/>
    </source>
</evidence>
<evidence type="ECO:0000256" key="2">
    <source>
        <dbReference type="ARBA" id="ARBA00022448"/>
    </source>
</evidence>
<feature type="transmembrane region" description="Helical" evidence="7">
    <location>
        <begin position="234"/>
        <end position="255"/>
    </location>
</feature>
<dbReference type="PRINTS" id="PR01035">
    <property type="entry name" value="TCRTETA"/>
</dbReference>
<dbReference type="Proteomes" id="UP000076623">
    <property type="component" value="Chromosome"/>
</dbReference>
<dbReference type="KEGG" id="fpn:ABE65_018865"/>
<accession>A0A160IQK5</accession>
<keyword evidence="10" id="KW-1185">Reference proteome</keyword>
<evidence type="ECO:0000256" key="1">
    <source>
        <dbReference type="ARBA" id="ARBA00004651"/>
    </source>
</evidence>
<evidence type="ECO:0000313" key="9">
    <source>
        <dbReference type="EMBL" id="ANC78748.1"/>
    </source>
</evidence>
<gene>
    <name evidence="9" type="ORF">ABE65_018865</name>
</gene>
<evidence type="ECO:0000256" key="7">
    <source>
        <dbReference type="SAM" id="Phobius"/>
    </source>
</evidence>
<keyword evidence="4 7" id="KW-0812">Transmembrane</keyword>
<feature type="transmembrane region" description="Helical" evidence="7">
    <location>
        <begin position="128"/>
        <end position="148"/>
    </location>
</feature>
<feature type="transmembrane region" description="Helical" evidence="7">
    <location>
        <begin position="42"/>
        <end position="63"/>
    </location>
</feature>
<evidence type="ECO:0000256" key="3">
    <source>
        <dbReference type="ARBA" id="ARBA00022475"/>
    </source>
</evidence>
<dbReference type="InterPro" id="IPR011701">
    <property type="entry name" value="MFS"/>
</dbReference>
<feature type="transmembrane region" description="Helical" evidence="7">
    <location>
        <begin position="291"/>
        <end position="310"/>
    </location>
</feature>
<dbReference type="STRING" id="1221500.ABE65_018865"/>
<dbReference type="AlphaFoldDB" id="A0A160IQK5"/>
<dbReference type="GO" id="GO:0022857">
    <property type="term" value="F:transmembrane transporter activity"/>
    <property type="evidence" value="ECO:0007669"/>
    <property type="project" value="InterPro"/>
</dbReference>
<keyword evidence="6 7" id="KW-0472">Membrane</keyword>
<dbReference type="InterPro" id="IPR050189">
    <property type="entry name" value="MFS_Efflux_Transporters"/>
</dbReference>
<dbReference type="Pfam" id="PF07690">
    <property type="entry name" value="MFS_1"/>
    <property type="match status" value="1"/>
</dbReference>
<feature type="transmembrane region" description="Helical" evidence="7">
    <location>
        <begin position="7"/>
        <end position="30"/>
    </location>
</feature>
<dbReference type="InterPro" id="IPR036259">
    <property type="entry name" value="MFS_trans_sf"/>
</dbReference>
<proteinExistence type="predicted"/>
<comment type="subcellular location">
    <subcellularLocation>
        <location evidence="1">Cell membrane</location>
        <topology evidence="1">Multi-pass membrane protein</topology>
    </subcellularLocation>
</comment>
<dbReference type="SUPFAM" id="SSF103473">
    <property type="entry name" value="MFS general substrate transporter"/>
    <property type="match status" value="1"/>
</dbReference>
<reference evidence="9 10" key="1">
    <citation type="submission" date="2016-04" db="EMBL/GenBank/DDBJ databases">
        <title>Complete genome sequence of Fictibacillus phosphorivorans G25-29, a strain toxic to nematodes.</title>
        <authorList>
            <person name="Zheng Z."/>
        </authorList>
    </citation>
    <scope>NUCLEOTIDE SEQUENCE [LARGE SCALE GENOMIC DNA]</scope>
    <source>
        <strain evidence="9 10">G25-29</strain>
    </source>
</reference>
<feature type="transmembrane region" description="Helical" evidence="7">
    <location>
        <begin position="70"/>
        <end position="89"/>
    </location>
</feature>
<dbReference type="EMBL" id="CP015378">
    <property type="protein sequence ID" value="ANC78748.1"/>
    <property type="molecule type" value="Genomic_DNA"/>
</dbReference>
<keyword evidence="3" id="KW-1003">Cell membrane</keyword>
<keyword evidence="2" id="KW-0813">Transport</keyword>
<evidence type="ECO:0000259" key="8">
    <source>
        <dbReference type="PROSITE" id="PS50850"/>
    </source>
</evidence>
<protein>
    <submittedName>
        <fullName evidence="9">MFS transporter</fullName>
    </submittedName>
</protein>